<evidence type="ECO:0000313" key="4">
    <source>
        <dbReference type="Proteomes" id="UP000652681"/>
    </source>
</evidence>
<dbReference type="RefSeq" id="WP_163490392.1">
    <property type="nucleotide sequence ID" value="NZ_JACVEL010000001.1"/>
</dbReference>
<gene>
    <name evidence="3" type="ORF">H9Y05_01785</name>
</gene>
<evidence type="ECO:0000313" key="3">
    <source>
        <dbReference type="EMBL" id="MBC9811194.1"/>
    </source>
</evidence>
<dbReference type="SUPFAM" id="SSF53474">
    <property type="entry name" value="alpha/beta-Hydrolases"/>
    <property type="match status" value="1"/>
</dbReference>
<dbReference type="AlphaFoldDB" id="A0A8J6P469"/>
<name>A0A8J6P469_9FLAO</name>
<feature type="domain" description="Alpha/beta hydrolase fold-3" evidence="2">
    <location>
        <begin position="85"/>
        <end position="285"/>
    </location>
</feature>
<organism evidence="3 4">
    <name type="scientific">Taishania pollutisoli</name>
    <dbReference type="NCBI Taxonomy" id="2766479"/>
    <lineage>
        <taxon>Bacteria</taxon>
        <taxon>Pseudomonadati</taxon>
        <taxon>Bacteroidota</taxon>
        <taxon>Flavobacteriia</taxon>
        <taxon>Flavobacteriales</taxon>
        <taxon>Crocinitomicaceae</taxon>
        <taxon>Taishania</taxon>
    </lineage>
</organism>
<reference evidence="3" key="1">
    <citation type="submission" date="2020-09" db="EMBL/GenBank/DDBJ databases">
        <title>Taishania pollutisoli gen. nov., sp. nov., Isolated from Tetrabromobisphenol A-Contaminated Soil.</title>
        <authorList>
            <person name="Chen Q."/>
        </authorList>
    </citation>
    <scope>NUCLEOTIDE SEQUENCE</scope>
    <source>
        <strain evidence="3">CZZ-1</strain>
    </source>
</reference>
<proteinExistence type="predicted"/>
<keyword evidence="4" id="KW-1185">Reference proteome</keyword>
<protein>
    <submittedName>
        <fullName evidence="3">Alpha/beta hydrolase fold domain-containing protein</fullName>
    </submittedName>
</protein>
<accession>A0A8J6P469</accession>
<dbReference type="InterPro" id="IPR029058">
    <property type="entry name" value="AB_hydrolase_fold"/>
</dbReference>
<comment type="caution">
    <text evidence="3">The sequence shown here is derived from an EMBL/GenBank/DDBJ whole genome shotgun (WGS) entry which is preliminary data.</text>
</comment>
<dbReference type="Pfam" id="PF07859">
    <property type="entry name" value="Abhydrolase_3"/>
    <property type="match status" value="1"/>
</dbReference>
<dbReference type="GO" id="GO:0016787">
    <property type="term" value="F:hydrolase activity"/>
    <property type="evidence" value="ECO:0007669"/>
    <property type="project" value="UniProtKB-KW"/>
</dbReference>
<evidence type="ECO:0000259" key="2">
    <source>
        <dbReference type="Pfam" id="PF07859"/>
    </source>
</evidence>
<dbReference type="EMBL" id="JACVEL010000001">
    <property type="protein sequence ID" value="MBC9811194.1"/>
    <property type="molecule type" value="Genomic_DNA"/>
</dbReference>
<dbReference type="PANTHER" id="PTHR48081:SF8">
    <property type="entry name" value="ALPHA_BETA HYDROLASE FOLD-3 DOMAIN-CONTAINING PROTEIN-RELATED"/>
    <property type="match status" value="1"/>
</dbReference>
<sequence>MNSQSYHYRHAASESLVSKIIKRYLISTDRKNSLLKIFETKKFNRTPAPIHQSLKKRCVVEEVFIQNRPVWTLTPGKNRSEKVIFFSHGGGHMNNITPFHWRMVEYLVKKTGATFIVPDYPLLPESNYRQTFEMMEEVFRKTVKEVDADNLIFLGDSAGGAISLALAQLLRDQRAPVQPTQLILISPELDLSKLHEDVPQYEPYDVMLTGEIFNVVIPHYVDDCPRDHFLVSPALGNLEQLGKISMFSGTHDILFPYALDFKQRLEREGRSLNFYEYPKMMHVWAAVTWMKEARSALNQMAELINS</sequence>
<dbReference type="PANTHER" id="PTHR48081">
    <property type="entry name" value="AB HYDROLASE SUPERFAMILY PROTEIN C4A8.06C"/>
    <property type="match status" value="1"/>
</dbReference>
<dbReference type="Gene3D" id="3.40.50.1820">
    <property type="entry name" value="alpha/beta hydrolase"/>
    <property type="match status" value="1"/>
</dbReference>
<keyword evidence="1 3" id="KW-0378">Hydrolase</keyword>
<evidence type="ECO:0000256" key="1">
    <source>
        <dbReference type="ARBA" id="ARBA00022801"/>
    </source>
</evidence>
<dbReference type="InterPro" id="IPR050300">
    <property type="entry name" value="GDXG_lipolytic_enzyme"/>
</dbReference>
<dbReference type="Proteomes" id="UP000652681">
    <property type="component" value="Unassembled WGS sequence"/>
</dbReference>
<dbReference type="InterPro" id="IPR013094">
    <property type="entry name" value="AB_hydrolase_3"/>
</dbReference>